<keyword evidence="3" id="KW-0808">Transferase</keyword>
<evidence type="ECO:0000259" key="2">
    <source>
        <dbReference type="Pfam" id="PF00535"/>
    </source>
</evidence>
<feature type="domain" description="Glycosyltransferase 2-like" evidence="2">
    <location>
        <begin position="6"/>
        <end position="144"/>
    </location>
</feature>
<dbReference type="KEGG" id="pib:BBD41_02470"/>
<dbReference type="InterPro" id="IPR029044">
    <property type="entry name" value="Nucleotide-diphossugar_trans"/>
</dbReference>
<organism evidence="3">
    <name type="scientific">Paenibacillus ihbetae</name>
    <dbReference type="NCBI Taxonomy" id="1870820"/>
    <lineage>
        <taxon>Bacteria</taxon>
        <taxon>Bacillati</taxon>
        <taxon>Bacillota</taxon>
        <taxon>Bacilli</taxon>
        <taxon>Bacillales</taxon>
        <taxon>Paenibacillaceae</taxon>
        <taxon>Paenibacillus</taxon>
    </lineage>
</organism>
<dbReference type="Gene3D" id="3.90.550.10">
    <property type="entry name" value="Spore Coat Polysaccharide Biosynthesis Protein SpsA, Chain A"/>
    <property type="match status" value="1"/>
</dbReference>
<proteinExistence type="inferred from homology"/>
<dbReference type="Proteomes" id="UP000189059">
    <property type="component" value="Unassembled WGS sequence"/>
</dbReference>
<dbReference type="EMBL" id="MRVI01000001">
    <property type="protein sequence ID" value="OOC61108.1"/>
    <property type="molecule type" value="Genomic_DNA"/>
</dbReference>
<keyword evidence="5" id="KW-1185">Reference proteome</keyword>
<reference evidence="4 5" key="2">
    <citation type="submission" date="2016-12" db="EMBL/GenBank/DDBJ databases">
        <title>Genome sequencing and description of Paenibacillus sp. nov. from high altitude lake in the Indian Trans- Himalayas.</title>
        <authorList>
            <person name="Kiran S."/>
            <person name="Swarnkar M.K."/>
            <person name="Rana A."/>
            <person name="Tewari R."/>
            <person name="Gulati A."/>
        </authorList>
    </citation>
    <scope>NUCLEOTIDE SEQUENCE [LARGE SCALE GENOMIC DNA]</scope>
    <source>
        <strain evidence="4 5">IHBB 9951</strain>
    </source>
</reference>
<evidence type="ECO:0000313" key="4">
    <source>
        <dbReference type="EMBL" id="OOC61108.1"/>
    </source>
</evidence>
<evidence type="ECO:0000313" key="3">
    <source>
        <dbReference type="EMBL" id="ANY71533.1"/>
    </source>
</evidence>
<dbReference type="PANTHER" id="PTHR22916:SF3">
    <property type="entry name" value="UDP-GLCNAC:BETAGAL BETA-1,3-N-ACETYLGLUCOSAMINYLTRANSFERASE-LIKE PROTEIN 1"/>
    <property type="match status" value="1"/>
</dbReference>
<dbReference type="EMBL" id="CP016809">
    <property type="protein sequence ID" value="ANY71533.1"/>
    <property type="molecule type" value="Genomic_DNA"/>
</dbReference>
<name>A0A1B2DV01_9BACL</name>
<accession>A0A1B2DV01</accession>
<evidence type="ECO:0000313" key="5">
    <source>
        <dbReference type="Proteomes" id="UP000189059"/>
    </source>
</evidence>
<dbReference type="OrthoDB" id="9785185at2"/>
<comment type="similarity">
    <text evidence="1">Belongs to the glycosyltransferase 2 family.</text>
</comment>
<protein>
    <submittedName>
        <fullName evidence="3">Glycosyl transferase</fullName>
    </submittedName>
</protein>
<sequence length="237" mass="26966">MMPTVTIVVPFYNCPYIQQALESAVQQTYPAVEIIVVDDGSTRYADLIAPYTNRVYYMGKGNGGTASALNHGILHASGEYIAWLSSDDRLVPQKVERQLAFMLSRGLDISYTGFAVIDEHNRVIRPYEGIPMASKSDLCQQLLNYNPINGCTVIAKKSWLRQVGMFNQELPYTHDFDLWVRLLMNGASFGFLPDMLTLYRVHSQMGTIKHQATIEREYAMVKNNYRGVLEYMARQYP</sequence>
<gene>
    <name evidence="4" type="ORF">BBD40_03895</name>
    <name evidence="3" type="ORF">BBD41_02470</name>
</gene>
<evidence type="ECO:0000256" key="1">
    <source>
        <dbReference type="ARBA" id="ARBA00006739"/>
    </source>
</evidence>
<dbReference type="RefSeq" id="WP_077565660.1">
    <property type="nucleotide sequence ID" value="NZ_CP016809.1"/>
</dbReference>
<dbReference type="PANTHER" id="PTHR22916">
    <property type="entry name" value="GLYCOSYLTRANSFERASE"/>
    <property type="match status" value="1"/>
</dbReference>
<dbReference type="Pfam" id="PF00535">
    <property type="entry name" value="Glycos_transf_2"/>
    <property type="match status" value="1"/>
</dbReference>
<dbReference type="SUPFAM" id="SSF53448">
    <property type="entry name" value="Nucleotide-diphospho-sugar transferases"/>
    <property type="match status" value="1"/>
</dbReference>
<dbReference type="InterPro" id="IPR001173">
    <property type="entry name" value="Glyco_trans_2-like"/>
</dbReference>
<dbReference type="GO" id="GO:0016758">
    <property type="term" value="F:hexosyltransferase activity"/>
    <property type="evidence" value="ECO:0007669"/>
    <property type="project" value="UniProtKB-ARBA"/>
</dbReference>
<reference evidence="3" key="1">
    <citation type="submission" date="2016-08" db="EMBL/GenBank/DDBJ databases">
        <title>Complete Genome Seqeunce of Paenibacillus sp. nov. IHBB 9852 from high altitute lake of Indian trans-Himalayas.</title>
        <authorList>
            <person name="Kiran S."/>
            <person name="Swarnkar M.K."/>
            <person name="Rana A."/>
            <person name="Tewari R."/>
            <person name="Gulati A."/>
        </authorList>
    </citation>
    <scope>NUCLEOTIDE SEQUENCE [LARGE SCALE GENOMIC DNA]</scope>
    <source>
        <strain evidence="3">IHBB 9852</strain>
    </source>
</reference>
<dbReference type="AlphaFoldDB" id="A0A1B2DV01"/>